<sequence>MADGNTNLADFAAGEFVVAVVASLCRQVERDREAGLPLRKIFTIQLVRLRGRRMAGIRSENPRPVARNLARRSVTGLLACGVLKLLAHPIDSSKLIAFSIARYTIIALCCNAEDVISHIEHCGLMVFNMPDFSD</sequence>
<organism evidence="1 2">
    <name type="scientific">Candidatus Filomicrobium marinum</name>
    <dbReference type="NCBI Taxonomy" id="1608628"/>
    <lineage>
        <taxon>Bacteria</taxon>
        <taxon>Pseudomonadati</taxon>
        <taxon>Pseudomonadota</taxon>
        <taxon>Alphaproteobacteria</taxon>
        <taxon>Hyphomicrobiales</taxon>
        <taxon>Hyphomicrobiaceae</taxon>
        <taxon>Filomicrobium</taxon>
    </lineage>
</organism>
<accession>A0A0D6JD89</accession>
<dbReference type="Proteomes" id="UP000033187">
    <property type="component" value="Chromosome 1"/>
</dbReference>
<gene>
    <name evidence="1" type="ORF">YBN1229_v1_1371</name>
</gene>
<reference evidence="2" key="1">
    <citation type="submission" date="2015-02" db="EMBL/GenBank/DDBJ databases">
        <authorList>
            <person name="Chooi Y.-H."/>
        </authorList>
    </citation>
    <scope>NUCLEOTIDE SEQUENCE [LARGE SCALE GENOMIC DNA]</scope>
    <source>
        <strain evidence="2">strain Y</strain>
    </source>
</reference>
<evidence type="ECO:0000313" key="2">
    <source>
        <dbReference type="Proteomes" id="UP000033187"/>
    </source>
</evidence>
<proteinExistence type="predicted"/>
<evidence type="ECO:0000313" key="1">
    <source>
        <dbReference type="EMBL" id="CPR17683.1"/>
    </source>
</evidence>
<dbReference type="KEGG" id="fiy:BN1229_v1_1371"/>
<dbReference type="AlphaFoldDB" id="A0A0D6JD89"/>
<keyword evidence="2" id="KW-1185">Reference proteome</keyword>
<protein>
    <submittedName>
        <fullName evidence="1">Uncharacterized protein</fullName>
    </submittedName>
</protein>
<dbReference type="EMBL" id="LN829119">
    <property type="protein sequence ID" value="CPR17683.1"/>
    <property type="molecule type" value="Genomic_DNA"/>
</dbReference>
<dbReference type="KEGG" id="fil:BN1229_v1_1372"/>
<name>A0A0D6JD89_9HYPH</name>